<dbReference type="PANTHER" id="PTHR47723:SF19">
    <property type="entry name" value="POLYNUCLEOTIDYL TRANSFERASE, RIBONUCLEASE H-LIKE SUPERFAMILY PROTEIN"/>
    <property type="match status" value="1"/>
</dbReference>
<dbReference type="Gramene" id="KRH21228">
    <property type="protein sequence ID" value="KRH21228"/>
    <property type="gene ID" value="GLYMA_13G227400"/>
</dbReference>
<dbReference type="HOGENOM" id="CLU_1689850_0_0_1"/>
<evidence type="ECO:0000313" key="4">
    <source>
        <dbReference type="Proteomes" id="UP000008827"/>
    </source>
</evidence>
<dbReference type="EnsemblPlants" id="KRH21228">
    <property type="protein sequence ID" value="KRH21228"/>
    <property type="gene ID" value="GLYMA_13G227400"/>
</dbReference>
<name>K7M189_SOYBN</name>
<feature type="signal peptide" evidence="1">
    <location>
        <begin position="1"/>
        <end position="18"/>
    </location>
</feature>
<dbReference type="InterPro" id="IPR053151">
    <property type="entry name" value="RNase_H-like"/>
</dbReference>
<dbReference type="EMBL" id="CM000846">
    <property type="protein sequence ID" value="KRH21228.1"/>
    <property type="molecule type" value="Genomic_DNA"/>
</dbReference>
<feature type="chain" id="PRO_5014581504" description="RNase H type-1 domain-containing protein" evidence="1">
    <location>
        <begin position="19"/>
        <end position="156"/>
    </location>
</feature>
<dbReference type="PANTHER" id="PTHR47723">
    <property type="entry name" value="OS05G0353850 PROTEIN"/>
    <property type="match status" value="1"/>
</dbReference>
<evidence type="ECO:0008006" key="5">
    <source>
        <dbReference type="Google" id="ProtNLM"/>
    </source>
</evidence>
<organism evidence="2">
    <name type="scientific">Glycine max</name>
    <name type="common">Soybean</name>
    <name type="synonym">Glycine hispida</name>
    <dbReference type="NCBI Taxonomy" id="3847"/>
    <lineage>
        <taxon>Eukaryota</taxon>
        <taxon>Viridiplantae</taxon>
        <taxon>Streptophyta</taxon>
        <taxon>Embryophyta</taxon>
        <taxon>Tracheophyta</taxon>
        <taxon>Spermatophyta</taxon>
        <taxon>Magnoliopsida</taxon>
        <taxon>eudicotyledons</taxon>
        <taxon>Gunneridae</taxon>
        <taxon>Pentapetalae</taxon>
        <taxon>rosids</taxon>
        <taxon>fabids</taxon>
        <taxon>Fabales</taxon>
        <taxon>Fabaceae</taxon>
        <taxon>Papilionoideae</taxon>
        <taxon>50 kb inversion clade</taxon>
        <taxon>NPAAA clade</taxon>
        <taxon>indigoferoid/millettioid clade</taxon>
        <taxon>Phaseoleae</taxon>
        <taxon>Glycine</taxon>
        <taxon>Glycine subgen. Soja</taxon>
    </lineage>
</organism>
<dbReference type="PaxDb" id="3847-GLYMA13G29962.1"/>
<evidence type="ECO:0000313" key="3">
    <source>
        <dbReference type="EnsemblPlants" id="KRH21228"/>
    </source>
</evidence>
<keyword evidence="1" id="KW-0732">Signal</keyword>
<gene>
    <name evidence="2" type="ORF">GLYMA_13G227400</name>
</gene>
<protein>
    <recommendedName>
        <fullName evidence="5">RNase H type-1 domain-containing protein</fullName>
    </recommendedName>
</protein>
<sequence length="156" mass="17691">MVVSLAFHFFYEWLFVRASSSSTSQVPNEHSTTWSPPPHGSIKSNMDAAIFKDKNSFGIGLYLHDEFGSFIKARTQLIPDCKLMKDSFESARFGQNVLLSRCRSFIASISNSYVSFIKRQVNYVVHNLARASQLHASSHDFICIPTYDFVLVKKKA</sequence>
<dbReference type="InParanoid" id="K7M189"/>
<evidence type="ECO:0000313" key="2">
    <source>
        <dbReference type="EMBL" id="KRH21228.1"/>
    </source>
</evidence>
<dbReference type="AlphaFoldDB" id="K7M189"/>
<keyword evidence="4" id="KW-1185">Reference proteome</keyword>
<reference evidence="2" key="3">
    <citation type="submission" date="2018-07" db="EMBL/GenBank/DDBJ databases">
        <title>WGS assembly of Glycine max.</title>
        <authorList>
            <person name="Schmutz J."/>
            <person name="Cannon S."/>
            <person name="Schlueter J."/>
            <person name="Ma J."/>
            <person name="Mitros T."/>
            <person name="Nelson W."/>
            <person name="Hyten D."/>
            <person name="Song Q."/>
            <person name="Thelen J."/>
            <person name="Cheng J."/>
            <person name="Xu D."/>
            <person name="Hellsten U."/>
            <person name="May G."/>
            <person name="Yu Y."/>
            <person name="Sakurai T."/>
            <person name="Umezawa T."/>
            <person name="Bhattacharyya M."/>
            <person name="Sandhu D."/>
            <person name="Valliyodan B."/>
            <person name="Lindquist E."/>
            <person name="Peto M."/>
            <person name="Grant D."/>
            <person name="Shu S."/>
            <person name="Goodstein D."/>
            <person name="Barry K."/>
            <person name="Futrell-Griggs M."/>
            <person name="Abernathy B."/>
            <person name="Du J."/>
            <person name="Tian Z."/>
            <person name="Zhu L."/>
            <person name="Gill N."/>
            <person name="Joshi T."/>
            <person name="Libault M."/>
            <person name="Sethuraman A."/>
            <person name="Zhang X."/>
            <person name="Shinozaki K."/>
            <person name="Nguyen H."/>
            <person name="Wing R."/>
            <person name="Cregan P."/>
            <person name="Specht J."/>
            <person name="Grimwood J."/>
            <person name="Rokhsar D."/>
            <person name="Stacey G."/>
            <person name="Shoemaker R."/>
            <person name="Jackson S."/>
        </authorList>
    </citation>
    <scope>NUCLEOTIDE SEQUENCE</scope>
    <source>
        <tissue evidence="2">Callus</tissue>
    </source>
</reference>
<reference evidence="3" key="2">
    <citation type="submission" date="2018-02" db="UniProtKB">
        <authorList>
            <consortium name="EnsemblPlants"/>
        </authorList>
    </citation>
    <scope>IDENTIFICATION</scope>
    <source>
        <strain evidence="3">Williams 82</strain>
    </source>
</reference>
<accession>K7M189</accession>
<evidence type="ECO:0000256" key="1">
    <source>
        <dbReference type="SAM" id="SignalP"/>
    </source>
</evidence>
<proteinExistence type="predicted"/>
<dbReference type="Proteomes" id="UP000008827">
    <property type="component" value="Chromosome 13"/>
</dbReference>
<reference evidence="2 3" key="1">
    <citation type="journal article" date="2010" name="Nature">
        <title>Genome sequence of the palaeopolyploid soybean.</title>
        <authorList>
            <person name="Schmutz J."/>
            <person name="Cannon S.B."/>
            <person name="Schlueter J."/>
            <person name="Ma J."/>
            <person name="Mitros T."/>
            <person name="Nelson W."/>
            <person name="Hyten D.L."/>
            <person name="Song Q."/>
            <person name="Thelen J.J."/>
            <person name="Cheng J."/>
            <person name="Xu D."/>
            <person name="Hellsten U."/>
            <person name="May G.D."/>
            <person name="Yu Y."/>
            <person name="Sakurai T."/>
            <person name="Umezawa T."/>
            <person name="Bhattacharyya M.K."/>
            <person name="Sandhu D."/>
            <person name="Valliyodan B."/>
            <person name="Lindquist E."/>
            <person name="Peto M."/>
            <person name="Grant D."/>
            <person name="Shu S."/>
            <person name="Goodstein D."/>
            <person name="Barry K."/>
            <person name="Futrell-Griggs M."/>
            <person name="Abernathy B."/>
            <person name="Du J."/>
            <person name="Tian Z."/>
            <person name="Zhu L."/>
            <person name="Gill N."/>
            <person name="Joshi T."/>
            <person name="Libault M."/>
            <person name="Sethuraman A."/>
            <person name="Zhang X.-C."/>
            <person name="Shinozaki K."/>
            <person name="Nguyen H.T."/>
            <person name="Wing R.A."/>
            <person name="Cregan P."/>
            <person name="Specht J."/>
            <person name="Grimwood J."/>
            <person name="Rokhsar D."/>
            <person name="Stacey G."/>
            <person name="Shoemaker R.C."/>
            <person name="Jackson S.A."/>
        </authorList>
    </citation>
    <scope>NUCLEOTIDE SEQUENCE</scope>
    <source>
        <strain evidence="3">cv. Williams 82</strain>
        <tissue evidence="2">Callus</tissue>
    </source>
</reference>